<comment type="similarity">
    <text evidence="12">Belongs to the LpxC family.</text>
</comment>
<dbReference type="GO" id="GO:0103117">
    <property type="term" value="F:UDP-3-O-acyl-N-acetylglucosamine deacetylase activity"/>
    <property type="evidence" value="ECO:0007669"/>
    <property type="project" value="UniProtKB-UniRule"/>
</dbReference>
<evidence type="ECO:0000256" key="2">
    <source>
        <dbReference type="ARBA" id="ARBA00002923"/>
    </source>
</evidence>
<feature type="active site" description="Proton donor" evidence="12">
    <location>
        <position position="277"/>
    </location>
</feature>
<dbReference type="PANTHER" id="PTHR33694:SF1">
    <property type="entry name" value="UDP-3-O-ACYL-N-ACETYLGLUCOSAMINE DEACETYLASE 1, MITOCHONDRIAL-RELATED"/>
    <property type="match status" value="1"/>
</dbReference>
<dbReference type="InterPro" id="IPR004463">
    <property type="entry name" value="UDP-acyl_GlcNac_deAcase"/>
</dbReference>
<evidence type="ECO:0000256" key="5">
    <source>
        <dbReference type="ARBA" id="ARBA00022516"/>
    </source>
</evidence>
<dbReference type="NCBIfam" id="TIGR00325">
    <property type="entry name" value="lpxC"/>
    <property type="match status" value="1"/>
</dbReference>
<sequence length="320" mass="33201">MDGFLAAGTERRRTLKAPIGCVGIGLHSGRRVSLTLRPAVAGAGVTFRRTDLGVDLPARFDLVSDTRLCTALALPDQPHVRIGTIEHVMAALAACGIDDAVVEVDGPEVPILDGSAAPFIFLIDCAGIATTAMPRATIEVLKPVRVQDGEGPGAAWVALYPTETPGFEAALEIDFPSPVIGHQSLSLRVTESAFRAGLASARTFTMAEDVARLRAAGLALGGSLDNAVVVDGPLVLNPGGLRSDDECVRHKLLDVVGDLALAGAPLSARFAGSRSGHALNNRLLRALFADASAWRWRDAGFAATPAGQSVPQGVLEPVAA</sequence>
<evidence type="ECO:0000313" key="13">
    <source>
        <dbReference type="EMBL" id="MXP62728.1"/>
    </source>
</evidence>
<keyword evidence="6 12" id="KW-0441">Lipid A biosynthesis</keyword>
<dbReference type="InterPro" id="IPR011334">
    <property type="entry name" value="UDP-acyl_GlcNac_deAcase_C"/>
</dbReference>
<evidence type="ECO:0000256" key="12">
    <source>
        <dbReference type="HAMAP-Rule" id="MF_00388"/>
    </source>
</evidence>
<comment type="caution">
    <text evidence="13">The sequence shown here is derived from an EMBL/GenBank/DDBJ whole genome shotgun (WGS) entry which is preliminary data.</text>
</comment>
<evidence type="ECO:0000256" key="1">
    <source>
        <dbReference type="ARBA" id="ARBA00001947"/>
    </source>
</evidence>
<dbReference type="InterPro" id="IPR020568">
    <property type="entry name" value="Ribosomal_Su5_D2-typ_SF"/>
</dbReference>
<reference evidence="13 14" key="1">
    <citation type="submission" date="2019-03" db="EMBL/GenBank/DDBJ databases">
        <title>Roseomonas sp. a novel Roseomonas species isolated from Sea whip Gorgonian.</title>
        <authorList>
            <person name="Li F."/>
            <person name="Pan X."/>
            <person name="Huang S."/>
            <person name="Li Z."/>
            <person name="Meng B."/>
        </authorList>
    </citation>
    <scope>NUCLEOTIDE SEQUENCE [LARGE SCALE GENOMIC DNA]</scope>
    <source>
        <strain evidence="13 14">M0104</strain>
    </source>
</reference>
<evidence type="ECO:0000256" key="8">
    <source>
        <dbReference type="ARBA" id="ARBA00022801"/>
    </source>
</evidence>
<comment type="function">
    <text evidence="2 12">Catalyzes the hydrolysis of UDP-3-O-myristoyl-N-acetylglucosamine to form UDP-3-O-myristoylglucosamine and acetate, the committed step in lipid A biosynthesis.</text>
</comment>
<evidence type="ECO:0000256" key="3">
    <source>
        <dbReference type="ARBA" id="ARBA00005002"/>
    </source>
</evidence>
<organism evidence="13 14">
    <name type="scientific">Teichococcus coralli</name>
    <dbReference type="NCBI Taxonomy" id="2545983"/>
    <lineage>
        <taxon>Bacteria</taxon>
        <taxon>Pseudomonadati</taxon>
        <taxon>Pseudomonadota</taxon>
        <taxon>Alphaproteobacteria</taxon>
        <taxon>Acetobacterales</taxon>
        <taxon>Roseomonadaceae</taxon>
        <taxon>Roseomonas</taxon>
    </lineage>
</organism>
<comment type="pathway">
    <text evidence="3 12">Glycolipid biosynthesis; lipid IV(A) biosynthesis; lipid IV(A) from (3R)-3-hydroxytetradecanoyl-[acyl-carrier-protein] and UDP-N-acetyl-alpha-D-glucosamine: step 2/6.</text>
</comment>
<dbReference type="UniPathway" id="UPA00359">
    <property type="reaction ID" value="UER00478"/>
</dbReference>
<dbReference type="AlphaFoldDB" id="A0A845B876"/>
<evidence type="ECO:0000313" key="14">
    <source>
        <dbReference type="Proteomes" id="UP000460715"/>
    </source>
</evidence>
<keyword evidence="8 12" id="KW-0378">Hydrolase</keyword>
<gene>
    <name evidence="12" type="primary">lpxC</name>
    <name evidence="13" type="ORF">E0493_05095</name>
</gene>
<comment type="cofactor">
    <cofactor evidence="1 12">
        <name>Zn(2+)</name>
        <dbReference type="ChEBI" id="CHEBI:29105"/>
    </cofactor>
</comment>
<evidence type="ECO:0000256" key="4">
    <source>
        <dbReference type="ARBA" id="ARBA00012745"/>
    </source>
</evidence>
<dbReference type="GO" id="GO:0009245">
    <property type="term" value="P:lipid A biosynthetic process"/>
    <property type="evidence" value="ECO:0007669"/>
    <property type="project" value="UniProtKB-UniRule"/>
</dbReference>
<dbReference type="HAMAP" id="MF_00388">
    <property type="entry name" value="LpxC"/>
    <property type="match status" value="1"/>
</dbReference>
<dbReference type="Proteomes" id="UP000460715">
    <property type="component" value="Unassembled WGS sequence"/>
</dbReference>
<evidence type="ECO:0000256" key="9">
    <source>
        <dbReference type="ARBA" id="ARBA00022833"/>
    </source>
</evidence>
<keyword evidence="10 12" id="KW-0443">Lipid metabolism</keyword>
<dbReference type="InterPro" id="IPR015870">
    <property type="entry name" value="UDP-acyl_N-AcGlcN_deAcase_N"/>
</dbReference>
<feature type="binding site" evidence="12">
    <location>
        <position position="254"/>
    </location>
    <ligand>
        <name>Zn(2+)</name>
        <dbReference type="ChEBI" id="CHEBI:29105"/>
    </ligand>
</feature>
<protein>
    <recommendedName>
        <fullName evidence="4 12">UDP-3-O-acyl-N-acetylglucosamine deacetylase</fullName>
        <shortName evidence="12">UDP-3-O-acyl-GlcNAc deacetylase</shortName>
        <ecNumber evidence="4 12">3.5.1.108</ecNumber>
    </recommendedName>
    <alternativeName>
        <fullName evidence="12">UDP-3-O-[R-3-hydroxymyristoyl]-N-acetylglucosamine deacetylase</fullName>
    </alternativeName>
</protein>
<keyword evidence="14" id="KW-1185">Reference proteome</keyword>
<dbReference type="EMBL" id="SNVJ01000003">
    <property type="protein sequence ID" value="MXP62728.1"/>
    <property type="molecule type" value="Genomic_DNA"/>
</dbReference>
<evidence type="ECO:0000256" key="6">
    <source>
        <dbReference type="ARBA" id="ARBA00022556"/>
    </source>
</evidence>
<evidence type="ECO:0000256" key="7">
    <source>
        <dbReference type="ARBA" id="ARBA00022723"/>
    </source>
</evidence>
<feature type="binding site" evidence="12">
    <location>
        <position position="87"/>
    </location>
    <ligand>
        <name>Zn(2+)</name>
        <dbReference type="ChEBI" id="CHEBI:29105"/>
    </ligand>
</feature>
<dbReference type="GO" id="GO:0046872">
    <property type="term" value="F:metal ion binding"/>
    <property type="evidence" value="ECO:0007669"/>
    <property type="project" value="UniProtKB-KW"/>
</dbReference>
<evidence type="ECO:0000256" key="11">
    <source>
        <dbReference type="ARBA" id="ARBA00024535"/>
    </source>
</evidence>
<accession>A0A845B876</accession>
<dbReference type="EC" id="3.5.1.108" evidence="4 12"/>
<dbReference type="Gene3D" id="3.30.230.20">
    <property type="entry name" value="lpxc deacetylase, domain 1"/>
    <property type="match status" value="1"/>
</dbReference>
<dbReference type="RefSeq" id="WP_160935840.1">
    <property type="nucleotide sequence ID" value="NZ_SNVJ01000003.1"/>
</dbReference>
<dbReference type="Pfam" id="PF03331">
    <property type="entry name" value="LpxC"/>
    <property type="match status" value="1"/>
</dbReference>
<dbReference type="GO" id="GO:0016020">
    <property type="term" value="C:membrane"/>
    <property type="evidence" value="ECO:0007669"/>
    <property type="project" value="GOC"/>
</dbReference>
<comment type="catalytic activity">
    <reaction evidence="11 12">
        <text>a UDP-3-O-[(3R)-3-hydroxyacyl]-N-acetyl-alpha-D-glucosamine + H2O = a UDP-3-O-[(3R)-3-hydroxyacyl]-alpha-D-glucosamine + acetate</text>
        <dbReference type="Rhea" id="RHEA:67816"/>
        <dbReference type="ChEBI" id="CHEBI:15377"/>
        <dbReference type="ChEBI" id="CHEBI:30089"/>
        <dbReference type="ChEBI" id="CHEBI:137740"/>
        <dbReference type="ChEBI" id="CHEBI:173225"/>
        <dbReference type="EC" id="3.5.1.108"/>
    </reaction>
</comment>
<dbReference type="Gene3D" id="3.30.1700.10">
    <property type="entry name" value="lpxc deacetylase, domain 2"/>
    <property type="match status" value="1"/>
</dbReference>
<dbReference type="SUPFAM" id="SSF54211">
    <property type="entry name" value="Ribosomal protein S5 domain 2-like"/>
    <property type="match status" value="2"/>
</dbReference>
<feature type="binding site" evidence="12">
    <location>
        <position position="250"/>
    </location>
    <ligand>
        <name>Zn(2+)</name>
        <dbReference type="ChEBI" id="CHEBI:29105"/>
    </ligand>
</feature>
<dbReference type="PANTHER" id="PTHR33694">
    <property type="entry name" value="UDP-3-O-ACYL-N-ACETYLGLUCOSAMINE DEACETYLASE 1, MITOCHONDRIAL-RELATED"/>
    <property type="match status" value="1"/>
</dbReference>
<proteinExistence type="inferred from homology"/>
<keyword evidence="7 12" id="KW-0479">Metal-binding</keyword>
<dbReference type="OrthoDB" id="9802746at2"/>
<keyword evidence="5 12" id="KW-0444">Lipid biosynthesis</keyword>
<evidence type="ECO:0000256" key="10">
    <source>
        <dbReference type="ARBA" id="ARBA00023098"/>
    </source>
</evidence>
<name>A0A845B876_9PROT</name>
<keyword evidence="9 12" id="KW-0862">Zinc</keyword>